<comment type="caution">
    <text evidence="1">The sequence shown here is derived from an EMBL/GenBank/DDBJ whole genome shotgun (WGS) entry which is preliminary data.</text>
</comment>
<sequence length="91" mass="10490">MDIQELKERIIIEEKIETILEELGMHSIRPHTDYFTCGMPSGDNKKSTVVYKNNLYVDAHTRSITDQYGVSDIISLVTYIRGTYFSESVKL</sequence>
<dbReference type="EMBL" id="LGIQ01000009">
    <property type="protein sequence ID" value="KNB70206.1"/>
    <property type="molecule type" value="Genomic_DNA"/>
</dbReference>
<gene>
    <name evidence="1" type="ORF">ADS79_14650</name>
</gene>
<reference evidence="2" key="1">
    <citation type="submission" date="2015-07" db="EMBL/GenBank/DDBJ databases">
        <title>Genome sequencing project for genomic taxonomy and phylogenomics of Bacillus-like bacteria.</title>
        <authorList>
            <person name="Liu B."/>
            <person name="Wang J."/>
            <person name="Zhu Y."/>
            <person name="Liu G."/>
            <person name="Chen Q."/>
            <person name="Chen Z."/>
            <person name="Lan J."/>
            <person name="Che J."/>
            <person name="Ge C."/>
            <person name="Shi H."/>
            <person name="Pan Z."/>
            <person name="Liu X."/>
        </authorList>
    </citation>
    <scope>NUCLEOTIDE SEQUENCE [LARGE SCALE GENOMIC DNA]</scope>
    <source>
        <strain evidence="2">DSM 9887</strain>
    </source>
</reference>
<dbReference type="STRING" id="54915.ADS79_14650"/>
<evidence type="ECO:0000313" key="2">
    <source>
        <dbReference type="Proteomes" id="UP000036834"/>
    </source>
</evidence>
<evidence type="ECO:0000313" key="1">
    <source>
        <dbReference type="EMBL" id="KNB70206.1"/>
    </source>
</evidence>
<accession>A0A0K9YNF7</accession>
<dbReference type="Proteomes" id="UP000036834">
    <property type="component" value="Unassembled WGS sequence"/>
</dbReference>
<protein>
    <submittedName>
        <fullName evidence="1">Uncharacterized protein</fullName>
    </submittedName>
</protein>
<organism evidence="1 2">
    <name type="scientific">Brevibacillus reuszeri</name>
    <dbReference type="NCBI Taxonomy" id="54915"/>
    <lineage>
        <taxon>Bacteria</taxon>
        <taxon>Bacillati</taxon>
        <taxon>Bacillota</taxon>
        <taxon>Bacilli</taxon>
        <taxon>Bacillales</taxon>
        <taxon>Paenibacillaceae</taxon>
        <taxon>Brevibacillus</taxon>
    </lineage>
</organism>
<dbReference type="RefSeq" id="WP_049739175.1">
    <property type="nucleotide sequence ID" value="NZ_LGIQ01000009.1"/>
</dbReference>
<name>A0A0K9YNF7_9BACL</name>
<dbReference type="AlphaFoldDB" id="A0A0K9YNF7"/>
<dbReference type="PATRIC" id="fig|54915.3.peg.1917"/>
<proteinExistence type="predicted"/>